<name>A0ABR4Q659_9CEST</name>
<proteinExistence type="predicted"/>
<reference evidence="1 2" key="1">
    <citation type="journal article" date="2022" name="Front. Cell. Infect. Microbiol.">
        <title>The Genomes of Two Strains of Taenia crassiceps the Animal Model for the Study of Human Cysticercosis.</title>
        <authorList>
            <person name="Bobes R.J."/>
            <person name="Estrada K."/>
            <person name="Rios-Valencia D.G."/>
            <person name="Calderon-Gallegos A."/>
            <person name="de la Torre P."/>
            <person name="Carrero J.C."/>
            <person name="Sanchez-Flores A."/>
            <person name="Laclette J.P."/>
        </authorList>
    </citation>
    <scope>NUCLEOTIDE SEQUENCE [LARGE SCALE GENOMIC DNA]</scope>
    <source>
        <strain evidence="1">WFUcys</strain>
    </source>
</reference>
<keyword evidence="2" id="KW-1185">Reference proteome</keyword>
<sequence>MTAAHFNCKQLGVLLRRLGEQSKGCASRDSNPGRMRGRHARYRYTTDAVSCSTYQTTNTHATPYPDDRLFPSAVAMAVTNAATFTRLLPAVDKCEAGEDVVERREMQSN</sequence>
<protein>
    <submittedName>
        <fullName evidence="1">Uncharacterized protein</fullName>
    </submittedName>
</protein>
<organism evidence="1 2">
    <name type="scientific">Taenia crassiceps</name>
    <dbReference type="NCBI Taxonomy" id="6207"/>
    <lineage>
        <taxon>Eukaryota</taxon>
        <taxon>Metazoa</taxon>
        <taxon>Spiralia</taxon>
        <taxon>Lophotrochozoa</taxon>
        <taxon>Platyhelminthes</taxon>
        <taxon>Cestoda</taxon>
        <taxon>Eucestoda</taxon>
        <taxon>Cyclophyllidea</taxon>
        <taxon>Taeniidae</taxon>
        <taxon>Taenia</taxon>
    </lineage>
</organism>
<gene>
    <name evidence="1" type="ORF">TcWFU_003591</name>
</gene>
<evidence type="ECO:0000313" key="1">
    <source>
        <dbReference type="EMBL" id="KAL5105153.1"/>
    </source>
</evidence>
<dbReference type="EMBL" id="JAKROA010000009">
    <property type="protein sequence ID" value="KAL5105153.1"/>
    <property type="molecule type" value="Genomic_DNA"/>
</dbReference>
<evidence type="ECO:0000313" key="2">
    <source>
        <dbReference type="Proteomes" id="UP001651158"/>
    </source>
</evidence>
<dbReference type="Proteomes" id="UP001651158">
    <property type="component" value="Unassembled WGS sequence"/>
</dbReference>
<accession>A0ABR4Q659</accession>
<comment type="caution">
    <text evidence="1">The sequence shown here is derived from an EMBL/GenBank/DDBJ whole genome shotgun (WGS) entry which is preliminary data.</text>
</comment>